<gene>
    <name evidence="2" type="ORF">GCM10022247_36570</name>
</gene>
<accession>A0ABP7SFK8</accession>
<reference evidence="3" key="1">
    <citation type="journal article" date="2019" name="Int. J. Syst. Evol. Microbiol.">
        <title>The Global Catalogue of Microorganisms (GCM) 10K type strain sequencing project: providing services to taxonomists for standard genome sequencing and annotation.</title>
        <authorList>
            <consortium name="The Broad Institute Genomics Platform"/>
            <consortium name="The Broad Institute Genome Sequencing Center for Infectious Disease"/>
            <person name="Wu L."/>
            <person name="Ma J."/>
        </authorList>
    </citation>
    <scope>NUCLEOTIDE SEQUENCE [LARGE SCALE GENOMIC DNA]</scope>
    <source>
        <strain evidence="3">JCM 17342</strain>
    </source>
</reference>
<dbReference type="EMBL" id="BAABAL010000012">
    <property type="protein sequence ID" value="GAA4010963.1"/>
    <property type="molecule type" value="Genomic_DNA"/>
</dbReference>
<dbReference type="Gene3D" id="1.10.630.10">
    <property type="entry name" value="Cytochrome P450"/>
    <property type="match status" value="1"/>
</dbReference>
<dbReference type="InterPro" id="IPR050121">
    <property type="entry name" value="Cytochrome_P450_monoxygenase"/>
</dbReference>
<comment type="caution">
    <text evidence="2">The sequence shown here is derived from an EMBL/GenBank/DDBJ whole genome shotgun (WGS) entry which is preliminary data.</text>
</comment>
<sequence>MLETLAVAATALLPIVARGAILRRPRIVRMAERADADLRLVRLLQRLRDKHGNGPLRLRVPGRSVHVVLSRADVRRVLDGSPEPFSPANVEKRHALGHFQPDGLLISDPEERQDRRRFTEAVLDTHSSVHELGPVFAAKISTEIEALLRLTGEQLDWDTFSRTWWRIVRRIVLGDAAADDERLIERLKSLRAKGNWAYLTPSDKHHREIFLSDLREHLARGGGGSLAERIAAQPDSAHVAPESQVAHWLFAFDAAGMATFQALALLASHPDKPRDHEHLRASVLEALRLWPTTPLLLRDGEGGTVLILAPFFHRDDTVLPYANDFEPEIWLGGRADPALVPFSGGPAVCPGRNLVLHVTAKVLASLFATHDFMLDSRELVKPLPGTLDPFGLRFAMSSREVVSSGT</sequence>
<name>A0ABP7SFK8_9PSEU</name>
<organism evidence="2 3">
    <name type="scientific">Allokutzneria multivorans</name>
    <dbReference type="NCBI Taxonomy" id="1142134"/>
    <lineage>
        <taxon>Bacteria</taxon>
        <taxon>Bacillati</taxon>
        <taxon>Actinomycetota</taxon>
        <taxon>Actinomycetes</taxon>
        <taxon>Pseudonocardiales</taxon>
        <taxon>Pseudonocardiaceae</taxon>
        <taxon>Allokutzneria</taxon>
    </lineage>
</organism>
<dbReference type="PANTHER" id="PTHR24305">
    <property type="entry name" value="CYTOCHROME P450"/>
    <property type="match status" value="1"/>
</dbReference>
<dbReference type="PANTHER" id="PTHR24305:SF166">
    <property type="entry name" value="CYTOCHROME P450 12A4, MITOCHONDRIAL-RELATED"/>
    <property type="match status" value="1"/>
</dbReference>
<keyword evidence="3" id="KW-1185">Reference proteome</keyword>
<dbReference type="InterPro" id="IPR001128">
    <property type="entry name" value="Cyt_P450"/>
</dbReference>
<evidence type="ECO:0000313" key="3">
    <source>
        <dbReference type="Proteomes" id="UP001501747"/>
    </source>
</evidence>
<proteinExistence type="inferred from homology"/>
<comment type="similarity">
    <text evidence="1">Belongs to the cytochrome P450 family.</text>
</comment>
<dbReference type="Proteomes" id="UP001501747">
    <property type="component" value="Unassembled WGS sequence"/>
</dbReference>
<dbReference type="Pfam" id="PF00067">
    <property type="entry name" value="p450"/>
    <property type="match status" value="1"/>
</dbReference>
<protein>
    <submittedName>
        <fullName evidence="2">Cytochrome P450</fullName>
    </submittedName>
</protein>
<evidence type="ECO:0000313" key="2">
    <source>
        <dbReference type="EMBL" id="GAA4010963.1"/>
    </source>
</evidence>
<dbReference type="SUPFAM" id="SSF48264">
    <property type="entry name" value="Cytochrome P450"/>
    <property type="match status" value="1"/>
</dbReference>
<dbReference type="InterPro" id="IPR036396">
    <property type="entry name" value="Cyt_P450_sf"/>
</dbReference>
<evidence type="ECO:0000256" key="1">
    <source>
        <dbReference type="ARBA" id="ARBA00010617"/>
    </source>
</evidence>